<name>A0A9C6XQT0_FRAOC</name>
<dbReference type="KEGG" id="foc:127750388"/>
<accession>A0A9C6XQT0</accession>
<proteinExistence type="predicted"/>
<dbReference type="GeneID" id="127750388"/>
<keyword evidence="1" id="KW-1185">Reference proteome</keyword>
<dbReference type="RefSeq" id="XP_052127946.1">
    <property type="nucleotide sequence ID" value="XM_052271986.1"/>
</dbReference>
<gene>
    <name evidence="2" type="primary">LOC127750388</name>
</gene>
<dbReference type="AlphaFoldDB" id="A0A9C6XQT0"/>
<organism evidence="1 2">
    <name type="scientific">Frankliniella occidentalis</name>
    <name type="common">Western flower thrips</name>
    <name type="synonym">Euthrips occidentalis</name>
    <dbReference type="NCBI Taxonomy" id="133901"/>
    <lineage>
        <taxon>Eukaryota</taxon>
        <taxon>Metazoa</taxon>
        <taxon>Ecdysozoa</taxon>
        <taxon>Arthropoda</taxon>
        <taxon>Hexapoda</taxon>
        <taxon>Insecta</taxon>
        <taxon>Pterygota</taxon>
        <taxon>Neoptera</taxon>
        <taxon>Paraneoptera</taxon>
        <taxon>Thysanoptera</taxon>
        <taxon>Terebrantia</taxon>
        <taxon>Thripoidea</taxon>
        <taxon>Thripidae</taxon>
        <taxon>Frankliniella</taxon>
    </lineage>
</organism>
<reference evidence="2" key="1">
    <citation type="submission" date="2025-08" db="UniProtKB">
        <authorList>
            <consortium name="RefSeq"/>
        </authorList>
    </citation>
    <scope>IDENTIFICATION</scope>
    <source>
        <tissue evidence="2">Whole organism</tissue>
    </source>
</reference>
<dbReference type="PANTHER" id="PTHR47018:SF4">
    <property type="match status" value="1"/>
</dbReference>
<dbReference type="OrthoDB" id="7315948at2759"/>
<evidence type="ECO:0000313" key="1">
    <source>
        <dbReference type="Proteomes" id="UP000504606"/>
    </source>
</evidence>
<protein>
    <submittedName>
        <fullName evidence="2">Uncharacterized protein LOC127750388</fullName>
    </submittedName>
</protein>
<sequence length="254" mass="28768">MTAGPEVTRLLHEFRQTTGSHSGTGKHHEQYGAYQRQFKDHCVALINTFKSYQNPFCELGADLIALDTRESEGSDSDIVKTLFSIERTGRDKNIDFVDKRIRSQAVSFYDPIPKSCIKIFAAKKKPLHPNRYQIQMAQLKQDNQLYWRLYVASLARKLDLDTFFEYENQHSPPALSAQGIMRSGNKAELVKILESFSSAQNHPSECQGLIFDGAHLVHNVPPRKGLKTFEEYIQKSIGGACATSCHERSFSSTH</sequence>
<dbReference type="PANTHER" id="PTHR47018">
    <property type="entry name" value="CXC DOMAIN-CONTAINING PROTEIN-RELATED"/>
    <property type="match status" value="1"/>
</dbReference>
<dbReference type="Proteomes" id="UP000504606">
    <property type="component" value="Unplaced"/>
</dbReference>
<evidence type="ECO:0000313" key="2">
    <source>
        <dbReference type="RefSeq" id="XP_052127946.1"/>
    </source>
</evidence>